<dbReference type="InterPro" id="IPR039561">
    <property type="entry name" value="Peptidase_M15C"/>
</dbReference>
<dbReference type="AlphaFoldDB" id="A0A250KN66"/>
<evidence type="ECO:0000313" key="3">
    <source>
        <dbReference type="Proteomes" id="UP000266313"/>
    </source>
</evidence>
<keyword evidence="3" id="KW-1185">Reference proteome</keyword>
<accession>A0A250KN66</accession>
<dbReference type="Proteomes" id="UP000266313">
    <property type="component" value="Chromosome"/>
</dbReference>
<evidence type="ECO:0000313" key="2">
    <source>
        <dbReference type="EMBL" id="BBA33140.1"/>
    </source>
</evidence>
<name>A0A250KN66_9GAMM</name>
<sequence length="83" mass="9328">MKFSFHNAQLPDGTPNSYAADIVDERWGWSNDAEKNGFWQAMGEEANQLGLVWGGDWKNFKDVAHVQSRQNSELASVKKESGL</sequence>
<dbReference type="InterPro" id="IPR009045">
    <property type="entry name" value="Zn_M74/Hedgehog-like"/>
</dbReference>
<dbReference type="EMBL" id="AP017928">
    <property type="protein sequence ID" value="BBA33140.1"/>
    <property type="molecule type" value="Genomic_DNA"/>
</dbReference>
<dbReference type="Pfam" id="PF13539">
    <property type="entry name" value="Peptidase_M15_4"/>
    <property type="match status" value="1"/>
</dbReference>
<proteinExistence type="predicted"/>
<gene>
    <name evidence="2" type="ORF">sS8_1178</name>
</gene>
<protein>
    <submittedName>
        <fullName evidence="2">Peptidoglycan-binding domain-containing protein</fullName>
    </submittedName>
</protein>
<reference evidence="2 3" key="1">
    <citation type="submission" date="2016-12" db="EMBL/GenBank/DDBJ databases">
        <title>Genome sequencing of Methylocaldum marinum.</title>
        <authorList>
            <person name="Takeuchi M."/>
            <person name="Kamagata Y."/>
            <person name="Hiraoka S."/>
            <person name="Oshima K."/>
            <person name="Hattori M."/>
            <person name="Iwasaki W."/>
        </authorList>
    </citation>
    <scope>NUCLEOTIDE SEQUENCE [LARGE SCALE GENOMIC DNA]</scope>
    <source>
        <strain evidence="2 3">S8</strain>
    </source>
</reference>
<organism evidence="2 3">
    <name type="scientific">Methylocaldum marinum</name>
    <dbReference type="NCBI Taxonomy" id="1432792"/>
    <lineage>
        <taxon>Bacteria</taxon>
        <taxon>Pseudomonadati</taxon>
        <taxon>Pseudomonadota</taxon>
        <taxon>Gammaproteobacteria</taxon>
        <taxon>Methylococcales</taxon>
        <taxon>Methylococcaceae</taxon>
        <taxon>Methylocaldum</taxon>
    </lineage>
</organism>
<dbReference type="GO" id="GO:0008233">
    <property type="term" value="F:peptidase activity"/>
    <property type="evidence" value="ECO:0007669"/>
    <property type="project" value="InterPro"/>
</dbReference>
<feature type="domain" description="Peptidase M15C" evidence="1">
    <location>
        <begin position="19"/>
        <end position="67"/>
    </location>
</feature>
<evidence type="ECO:0000259" key="1">
    <source>
        <dbReference type="Pfam" id="PF13539"/>
    </source>
</evidence>
<dbReference type="RefSeq" id="WP_197716695.1">
    <property type="nucleotide sequence ID" value="NZ_AP017928.1"/>
</dbReference>
<dbReference type="KEGG" id="mmai:sS8_1178"/>
<dbReference type="SUPFAM" id="SSF55166">
    <property type="entry name" value="Hedgehog/DD-peptidase"/>
    <property type="match status" value="1"/>
</dbReference>
<dbReference type="Gene3D" id="3.30.1380.10">
    <property type="match status" value="1"/>
</dbReference>